<dbReference type="GO" id="GO:0032259">
    <property type="term" value="P:methylation"/>
    <property type="evidence" value="ECO:0007669"/>
    <property type="project" value="UniProtKB-KW"/>
</dbReference>
<dbReference type="InterPro" id="IPR013216">
    <property type="entry name" value="Methyltransf_11"/>
</dbReference>
<dbReference type="InterPro" id="IPR029063">
    <property type="entry name" value="SAM-dependent_MTases_sf"/>
</dbReference>
<dbReference type="PANTHER" id="PTHR13069:SF21">
    <property type="entry name" value="ALKYLATED DNA REPAIR PROTEIN ALKB HOMOLOG 8"/>
    <property type="match status" value="1"/>
</dbReference>
<reference evidence="4 5" key="1">
    <citation type="submission" date="2024-03" db="EMBL/GenBank/DDBJ databases">
        <title>A Dehalogenimonas Isolated from Estuarine Sediments Dihaloeliminates Chlorinated Alkanes.</title>
        <authorList>
            <person name="Yang Y."/>
            <person name="Wang H."/>
        </authorList>
    </citation>
    <scope>NUCLEOTIDE SEQUENCE [LARGE SCALE GENOMIC DNA]</scope>
    <source>
        <strain evidence="4 5">W</strain>
    </source>
</reference>
<dbReference type="Gene3D" id="3.40.50.150">
    <property type="entry name" value="Vaccinia Virus protein VP39"/>
    <property type="match status" value="1"/>
</dbReference>
<protein>
    <submittedName>
        <fullName evidence="4">Class I SAM-dependent methyltransferase</fullName>
        <ecNumber evidence="4">2.1.-.-</ecNumber>
    </submittedName>
</protein>
<accession>A0ABZ2JB15</accession>
<dbReference type="PANTHER" id="PTHR13069">
    <property type="entry name" value="ALKYLATED DNA REPAIR PROTEIN ALKB HOMOLOG 8"/>
    <property type="match status" value="1"/>
</dbReference>
<dbReference type="RefSeq" id="WP_338739358.1">
    <property type="nucleotide sequence ID" value="NZ_CP146612.1"/>
</dbReference>
<dbReference type="Proteomes" id="UP001375370">
    <property type="component" value="Chromosome"/>
</dbReference>
<dbReference type="Pfam" id="PF08241">
    <property type="entry name" value="Methyltransf_11"/>
    <property type="match status" value="1"/>
</dbReference>
<dbReference type="EC" id="2.1.-.-" evidence="4"/>
<organism evidence="4 5">
    <name type="scientific">Candidatus Dehalogenimonas loeffleri</name>
    <dbReference type="NCBI Taxonomy" id="3127115"/>
    <lineage>
        <taxon>Bacteria</taxon>
        <taxon>Bacillati</taxon>
        <taxon>Chloroflexota</taxon>
        <taxon>Dehalococcoidia</taxon>
        <taxon>Dehalococcoidales</taxon>
        <taxon>Dehalococcoidaceae</taxon>
        <taxon>Dehalogenimonas</taxon>
    </lineage>
</organism>
<evidence type="ECO:0000313" key="5">
    <source>
        <dbReference type="Proteomes" id="UP001375370"/>
    </source>
</evidence>
<proteinExistence type="predicted"/>
<dbReference type="EMBL" id="CP146612">
    <property type="protein sequence ID" value="WWX26311.1"/>
    <property type="molecule type" value="Genomic_DNA"/>
</dbReference>
<gene>
    <name evidence="4" type="ORF">V8247_08060</name>
</gene>
<keyword evidence="1 4" id="KW-0489">Methyltransferase</keyword>
<feature type="domain" description="Methyltransferase type 11" evidence="3">
    <location>
        <begin position="42"/>
        <end position="138"/>
    </location>
</feature>
<keyword evidence="5" id="KW-1185">Reference proteome</keyword>
<sequence>MLDHKKAEFDAIAPGWYNFRHYTIFGSELTALADRWIEGKLLNAGCGHGADFLPFRGRFELSGIDLSSEMLKYAAKYAAKHQFDVKLDLADMRSLPFPDSHFDQVIAVASLHHIKTRSEQLLALQEIKRVLRPEGELFLTVWNAGQPKFWFTRRDTFIPWRTGGRSVNRFYHLFTYGEIKKLARRAGFEIISISPEANHKGLFKYFSRNICLLLRKPAS</sequence>
<evidence type="ECO:0000256" key="2">
    <source>
        <dbReference type="ARBA" id="ARBA00022679"/>
    </source>
</evidence>
<evidence type="ECO:0000259" key="3">
    <source>
        <dbReference type="Pfam" id="PF08241"/>
    </source>
</evidence>
<dbReference type="GO" id="GO:0008168">
    <property type="term" value="F:methyltransferase activity"/>
    <property type="evidence" value="ECO:0007669"/>
    <property type="project" value="UniProtKB-KW"/>
</dbReference>
<dbReference type="InterPro" id="IPR051422">
    <property type="entry name" value="AlkB_tRNA_MeTrf/Diox"/>
</dbReference>
<evidence type="ECO:0000313" key="4">
    <source>
        <dbReference type="EMBL" id="WWX26311.1"/>
    </source>
</evidence>
<dbReference type="SUPFAM" id="SSF53335">
    <property type="entry name" value="S-adenosyl-L-methionine-dependent methyltransferases"/>
    <property type="match status" value="1"/>
</dbReference>
<evidence type="ECO:0000256" key="1">
    <source>
        <dbReference type="ARBA" id="ARBA00022603"/>
    </source>
</evidence>
<name>A0ABZ2JB15_9CHLR</name>
<keyword evidence="2 4" id="KW-0808">Transferase</keyword>
<dbReference type="CDD" id="cd02440">
    <property type="entry name" value="AdoMet_MTases"/>
    <property type="match status" value="1"/>
</dbReference>